<keyword evidence="3" id="KW-1185">Reference proteome</keyword>
<protein>
    <submittedName>
        <fullName evidence="2">DJ-1 family glyoxalase III</fullName>
    </submittedName>
</protein>
<dbReference type="NCBIfam" id="TIGR01383">
    <property type="entry name" value="not_thiJ"/>
    <property type="match status" value="1"/>
</dbReference>
<dbReference type="EMBL" id="CP140153">
    <property type="protein sequence ID" value="WQH16465.1"/>
    <property type="molecule type" value="Genomic_DNA"/>
</dbReference>
<proteinExistence type="predicted"/>
<accession>A0ABZ0YWB0</accession>
<evidence type="ECO:0000259" key="1">
    <source>
        <dbReference type="Pfam" id="PF01965"/>
    </source>
</evidence>
<reference evidence="2 3" key="1">
    <citation type="submission" date="2023-11" db="EMBL/GenBank/DDBJ databases">
        <title>MicrobeMod: A computational toolkit for identifying prokaryotic methylation and restriction-modification with nanopore sequencing.</title>
        <authorList>
            <person name="Crits-Christoph A."/>
            <person name="Kang S.C."/>
            <person name="Lee H."/>
            <person name="Ostrov N."/>
        </authorList>
    </citation>
    <scope>NUCLEOTIDE SEQUENCE [LARGE SCALE GENOMIC DNA]</scope>
    <source>
        <strain evidence="2 3">ATCC 49870</strain>
    </source>
</reference>
<dbReference type="InterPro" id="IPR002818">
    <property type="entry name" value="DJ-1/PfpI"/>
</dbReference>
<evidence type="ECO:0000313" key="2">
    <source>
        <dbReference type="EMBL" id="WQH16465.1"/>
    </source>
</evidence>
<dbReference type="PANTHER" id="PTHR48094">
    <property type="entry name" value="PROTEIN/NUCLEIC ACID DEGLYCASE DJ-1-RELATED"/>
    <property type="match status" value="1"/>
</dbReference>
<evidence type="ECO:0000313" key="3">
    <source>
        <dbReference type="Proteomes" id="UP001327459"/>
    </source>
</evidence>
<dbReference type="CDD" id="cd03135">
    <property type="entry name" value="GATase1_DJ-1"/>
    <property type="match status" value="1"/>
</dbReference>
<dbReference type="InterPro" id="IPR006287">
    <property type="entry name" value="DJ-1"/>
</dbReference>
<dbReference type="Pfam" id="PF01965">
    <property type="entry name" value="DJ-1_PfpI"/>
    <property type="match status" value="1"/>
</dbReference>
<dbReference type="SUPFAM" id="SSF52317">
    <property type="entry name" value="Class I glutamine amidotransferase-like"/>
    <property type="match status" value="1"/>
</dbReference>
<gene>
    <name evidence="2" type="ORF">SR882_00790</name>
</gene>
<dbReference type="InterPro" id="IPR029062">
    <property type="entry name" value="Class_I_gatase-like"/>
</dbReference>
<dbReference type="PANTHER" id="PTHR48094:SF12">
    <property type="entry name" value="PARKINSON DISEASE PROTEIN 7 HOMOLOG"/>
    <property type="match status" value="1"/>
</dbReference>
<dbReference type="Gene3D" id="3.40.50.880">
    <property type="match status" value="1"/>
</dbReference>
<feature type="domain" description="DJ-1/PfpI" evidence="1">
    <location>
        <begin position="4"/>
        <end position="168"/>
    </location>
</feature>
<dbReference type="Proteomes" id="UP001327459">
    <property type="component" value="Chromosome"/>
</dbReference>
<dbReference type="InterPro" id="IPR050325">
    <property type="entry name" value="Prot/Nucl_acid_deglycase"/>
</dbReference>
<name>A0ABZ0YWB0_9GAMM</name>
<sequence length="184" mass="19085">MASKALVILAPGFEDLEAITTIDILRRGGIQVEVAALHENKVTGSRGTTVVADTNLTLLDDDRVFDAIVLPGGQPGANNLAADKRVIARLQDQSVAGRWIGAVCAAPKVLAAAGLLKGRRVTHFPGALDATDSQGVEVADEAVVVDGNLVTGRGPGVAMDFALALVEQLAGRETRDAVESKLAR</sequence>
<organism evidence="2 3">
    <name type="scientific">Guyparkeria halophila</name>
    <dbReference type="NCBI Taxonomy" id="47960"/>
    <lineage>
        <taxon>Bacteria</taxon>
        <taxon>Pseudomonadati</taxon>
        <taxon>Pseudomonadota</taxon>
        <taxon>Gammaproteobacteria</taxon>
        <taxon>Chromatiales</taxon>
        <taxon>Thioalkalibacteraceae</taxon>
        <taxon>Guyparkeria</taxon>
    </lineage>
</organism>
<dbReference type="RefSeq" id="WP_322521458.1">
    <property type="nucleotide sequence ID" value="NZ_CP140153.1"/>
</dbReference>